<dbReference type="InterPro" id="IPR000385">
    <property type="entry name" value="MoaA_NifB_PqqE_Fe-S-bd_CS"/>
</dbReference>
<dbReference type="InterPro" id="IPR058240">
    <property type="entry name" value="rSAM_sf"/>
</dbReference>
<dbReference type="SFLD" id="SFLDS00029">
    <property type="entry name" value="Radical_SAM"/>
    <property type="match status" value="1"/>
</dbReference>
<dbReference type="RefSeq" id="WP_129890988.1">
    <property type="nucleotide sequence ID" value="NZ_CP035758.1"/>
</dbReference>
<keyword evidence="4" id="KW-0479">Metal-binding</keyword>
<dbReference type="InterPro" id="IPR023885">
    <property type="entry name" value="4Fe4S-binding_SPASM_dom"/>
</dbReference>
<evidence type="ECO:0000313" key="9">
    <source>
        <dbReference type="EMBL" id="QBD79922.1"/>
    </source>
</evidence>
<keyword evidence="3" id="KW-0949">S-adenosyl-L-methionine</keyword>
<organism evidence="9 10">
    <name type="scientific">Ktedonosporobacter rubrisoli</name>
    <dbReference type="NCBI Taxonomy" id="2509675"/>
    <lineage>
        <taxon>Bacteria</taxon>
        <taxon>Bacillati</taxon>
        <taxon>Chloroflexota</taxon>
        <taxon>Ktedonobacteria</taxon>
        <taxon>Ktedonobacterales</taxon>
        <taxon>Ktedonosporobacteraceae</taxon>
        <taxon>Ktedonosporobacter</taxon>
    </lineage>
</organism>
<dbReference type="SUPFAM" id="SSF102114">
    <property type="entry name" value="Radical SAM enzymes"/>
    <property type="match status" value="1"/>
</dbReference>
<dbReference type="SFLD" id="SFLDG01384">
    <property type="entry name" value="thioether_bond_formation_requi"/>
    <property type="match status" value="1"/>
</dbReference>
<dbReference type="EMBL" id="CP035758">
    <property type="protein sequence ID" value="QBD79922.1"/>
    <property type="molecule type" value="Genomic_DNA"/>
</dbReference>
<evidence type="ECO:0000256" key="2">
    <source>
        <dbReference type="ARBA" id="ARBA00022485"/>
    </source>
</evidence>
<dbReference type="NCBIfam" id="TIGR04085">
    <property type="entry name" value="rSAM_more_4Fe4S"/>
    <property type="match status" value="1"/>
</dbReference>
<evidence type="ECO:0000259" key="8">
    <source>
        <dbReference type="Pfam" id="PF04055"/>
    </source>
</evidence>
<evidence type="ECO:0000256" key="1">
    <source>
        <dbReference type="ARBA" id="ARBA00001966"/>
    </source>
</evidence>
<dbReference type="GO" id="GO:0051539">
    <property type="term" value="F:4 iron, 4 sulfur cluster binding"/>
    <property type="evidence" value="ECO:0007669"/>
    <property type="project" value="UniProtKB-KW"/>
</dbReference>
<dbReference type="InterPro" id="IPR013785">
    <property type="entry name" value="Aldolase_TIM"/>
</dbReference>
<evidence type="ECO:0000256" key="3">
    <source>
        <dbReference type="ARBA" id="ARBA00022691"/>
    </source>
</evidence>
<feature type="domain" description="Radical SAM core" evidence="8">
    <location>
        <begin position="152"/>
        <end position="296"/>
    </location>
</feature>
<dbReference type="OrthoDB" id="9808591at2"/>
<dbReference type="GO" id="GO:0046872">
    <property type="term" value="F:metal ion binding"/>
    <property type="evidence" value="ECO:0007669"/>
    <property type="project" value="UniProtKB-KW"/>
</dbReference>
<evidence type="ECO:0000313" key="10">
    <source>
        <dbReference type="Proteomes" id="UP000290365"/>
    </source>
</evidence>
<dbReference type="CDD" id="cd01335">
    <property type="entry name" value="Radical_SAM"/>
    <property type="match status" value="1"/>
</dbReference>
<dbReference type="SFLD" id="SFLDG01386">
    <property type="entry name" value="main_SPASM_domain-containing"/>
    <property type="match status" value="1"/>
</dbReference>
<sequence length="512" mass="57417">MRIWLDALPDDNIYANECDNECANDCNAPSFQQSMAILPLMDGDVAAVRSRALQQASPLHIQECSPERWLVCNPTGSGQIAVLDAEALALFQRLSSPCTLAQLLREWPEWSGESIEKLLALFYKLGFLKYPGAQIPVPLDNGVKTLTAWLHVTNECNLRCHYCYLQKTHEDMSAETGRKAIEAIFRSALRHQIKHVRLKYAGGEASLHLRNVLALHDYAAQLAHEHDIGFAAVLLSNGVTIPQKTIEQLKARQIDVMISLDGLGIYHDSQRQFANGYGSARYVLRTIERLLASELIPHISVTVSQRNLQGLPALIEYILERDLPFSLNYYRDNECSAHIADLRFADEQIIAAMREVFAHIGDKLPARKLLGNLLDKANMHLPHRRTCGVGQNYLVIDQHGGVAKCQAEITHIVSTIRADDPLQEVREDSSGVQGPPVEEKEGCRTCTWRYWCTGGCPLLTYRATGRYDVKSPNCTIYTALFPEVLLLEARRLLQYKTPVEVSPNKMWAPALP</sequence>
<dbReference type="InterPro" id="IPR007197">
    <property type="entry name" value="rSAM"/>
</dbReference>
<dbReference type="InterPro" id="IPR023867">
    <property type="entry name" value="Sulphatase_maturase_rSAM"/>
</dbReference>
<dbReference type="SFLD" id="SFLDG01067">
    <property type="entry name" value="SPASM/twitch_domain_containing"/>
    <property type="match status" value="1"/>
</dbReference>
<dbReference type="Gene3D" id="3.20.20.70">
    <property type="entry name" value="Aldolase class I"/>
    <property type="match status" value="1"/>
</dbReference>
<keyword evidence="10" id="KW-1185">Reference proteome</keyword>
<dbReference type="GO" id="GO:0016491">
    <property type="term" value="F:oxidoreductase activity"/>
    <property type="evidence" value="ECO:0007669"/>
    <property type="project" value="InterPro"/>
</dbReference>
<keyword evidence="6" id="KW-0411">Iron-sulfur</keyword>
<dbReference type="AlphaFoldDB" id="A0A4P6JWY9"/>
<keyword evidence="5" id="KW-0408">Iron</keyword>
<evidence type="ECO:0000256" key="4">
    <source>
        <dbReference type="ARBA" id="ARBA00022723"/>
    </source>
</evidence>
<keyword evidence="2" id="KW-0004">4Fe-4S</keyword>
<accession>A0A4P6JWY9</accession>
<protein>
    <submittedName>
        <fullName evidence="9">SPASM domain-containing protein</fullName>
    </submittedName>
</protein>
<dbReference type="Pfam" id="PF04055">
    <property type="entry name" value="Radical_SAM"/>
    <property type="match status" value="1"/>
</dbReference>
<evidence type="ECO:0000256" key="6">
    <source>
        <dbReference type="ARBA" id="ARBA00023014"/>
    </source>
</evidence>
<dbReference type="PANTHER" id="PTHR43273">
    <property type="entry name" value="ANAEROBIC SULFATASE-MATURATING ENZYME HOMOLOG ASLB-RELATED"/>
    <property type="match status" value="1"/>
</dbReference>
<dbReference type="KEGG" id="kbs:EPA93_29650"/>
<comment type="similarity">
    <text evidence="7">Belongs to the radical SAM superfamily. Anaerobic sulfatase-maturating enzyme family.</text>
</comment>
<evidence type="ECO:0000256" key="5">
    <source>
        <dbReference type="ARBA" id="ARBA00023004"/>
    </source>
</evidence>
<proteinExistence type="inferred from homology"/>
<name>A0A4P6JWY9_KTERU</name>
<gene>
    <name evidence="9" type="ORF">EPA93_29650</name>
</gene>
<evidence type="ECO:0000256" key="7">
    <source>
        <dbReference type="ARBA" id="ARBA00023601"/>
    </source>
</evidence>
<dbReference type="PROSITE" id="PS01305">
    <property type="entry name" value="MOAA_NIFB_PQQE"/>
    <property type="match status" value="1"/>
</dbReference>
<dbReference type="Proteomes" id="UP000290365">
    <property type="component" value="Chromosome"/>
</dbReference>
<dbReference type="PANTHER" id="PTHR43273:SF3">
    <property type="entry name" value="ANAEROBIC SULFATASE-MATURATING ENZYME HOMOLOG ASLB-RELATED"/>
    <property type="match status" value="1"/>
</dbReference>
<comment type="cofactor">
    <cofactor evidence="1">
        <name>[4Fe-4S] cluster</name>
        <dbReference type="ChEBI" id="CHEBI:49883"/>
    </cofactor>
</comment>
<reference evidence="9 10" key="1">
    <citation type="submission" date="2019-01" db="EMBL/GenBank/DDBJ databases">
        <title>Ktedonosporobacter rubrisoli SCAWS-G2.</title>
        <authorList>
            <person name="Huang Y."/>
            <person name="Yan B."/>
        </authorList>
    </citation>
    <scope>NUCLEOTIDE SEQUENCE [LARGE SCALE GENOMIC DNA]</scope>
    <source>
        <strain evidence="9 10">SCAWS-G2</strain>
    </source>
</reference>